<protein>
    <submittedName>
        <fullName evidence="2">Glucuronide permease</fullName>
    </submittedName>
</protein>
<reference evidence="2 3" key="1">
    <citation type="journal article" date="2012" name="PLoS ONE">
        <title>Genome Sequencing and Analysis of a Type A Clostridium perfringens Isolate from a Case of Bovine Clostridial Abomasitis.</title>
        <authorList>
            <person name="Nowell V.J."/>
            <person name="Kropinski A.M."/>
            <person name="Songer J.G."/>
            <person name="Macinnes J.I."/>
            <person name="Parreira V.R."/>
            <person name="Prescott J.F."/>
        </authorList>
    </citation>
    <scope>NUCLEOTIDE SEQUENCE [LARGE SCALE GENOMIC DNA]</scope>
    <source>
        <strain evidence="2 3">F262</strain>
    </source>
</reference>
<dbReference type="InterPro" id="IPR039672">
    <property type="entry name" value="MFS_2"/>
</dbReference>
<keyword evidence="1" id="KW-0472">Membrane</keyword>
<dbReference type="InterPro" id="IPR001927">
    <property type="entry name" value="Na/Gal_symport"/>
</dbReference>
<dbReference type="GO" id="GO:0008643">
    <property type="term" value="P:carbohydrate transport"/>
    <property type="evidence" value="ECO:0007669"/>
    <property type="project" value="InterPro"/>
</dbReference>
<sequence length="454" mass="50914">MRDFSMKDKIGYTLGDLGCCCTEQFRAMFLTVFYTLVLKINPIHVGTILLITKVWDAINDPIIGAIIDARKAKAGKKFILWMRAFSIPCAILMCIGFLNVSNWDYGFKLAYVLITYVLYESMYTCVNVPFGSLSSVMTDDTNHRTDLSRYRSLGGTIFMTVIVIVGPLFLYKDNQPVASNFLLLAIICACISVFCIQVTCVWCKERVEIPDVEREKINYFQVLKNISKNRALLGVIIASLVGMIAASVVNGLNTYLFKDYFGNVKLMSISGMLSTVYAIITFIGTKFVANKFGKKEWCMYGAGFAAIVYGVLFFLPIKNPIMFIAINGICYIGASGFQILIWAMVNDSIDYQELKTGTRNESIVYSTYSFFRKIAAALSASLSSFILAFIGYNVNAATQTPEVISNLWKSYTGIYSLGYVIAILSLFFIYPLTKKKTEEMLQELSIKREKTKSV</sequence>
<dbReference type="GO" id="GO:0005886">
    <property type="term" value="C:plasma membrane"/>
    <property type="evidence" value="ECO:0007669"/>
    <property type="project" value="TreeGrafter"/>
</dbReference>
<dbReference type="AlphaFoldDB" id="A0AAV3FCP3"/>
<dbReference type="InterPro" id="IPR036259">
    <property type="entry name" value="MFS_trans_sf"/>
</dbReference>
<evidence type="ECO:0000256" key="1">
    <source>
        <dbReference type="SAM" id="Phobius"/>
    </source>
</evidence>
<dbReference type="Pfam" id="PF13347">
    <property type="entry name" value="MFS_2"/>
    <property type="match status" value="1"/>
</dbReference>
<proteinExistence type="predicted"/>
<feature type="transmembrane region" description="Helical" evidence="1">
    <location>
        <begin position="150"/>
        <end position="169"/>
    </location>
</feature>
<dbReference type="PANTHER" id="PTHR11328:SF24">
    <property type="entry name" value="MAJOR FACILITATOR SUPERFAMILY (MFS) PROFILE DOMAIN-CONTAINING PROTEIN"/>
    <property type="match status" value="1"/>
</dbReference>
<feature type="transmembrane region" description="Helical" evidence="1">
    <location>
        <begin position="110"/>
        <end position="130"/>
    </location>
</feature>
<dbReference type="EMBL" id="AFES01000021">
    <property type="protein sequence ID" value="EIA17191.1"/>
    <property type="molecule type" value="Genomic_DNA"/>
</dbReference>
<gene>
    <name evidence="2" type="ORF">HA1_07977</name>
</gene>
<feature type="transmembrane region" description="Helical" evidence="1">
    <location>
        <begin position="231"/>
        <end position="252"/>
    </location>
</feature>
<dbReference type="RefSeq" id="WP_003481350.1">
    <property type="nucleotide sequence ID" value="NZ_CM001477.1"/>
</dbReference>
<dbReference type="NCBIfam" id="TIGR00792">
    <property type="entry name" value="gph"/>
    <property type="match status" value="1"/>
</dbReference>
<dbReference type="GO" id="GO:0006814">
    <property type="term" value="P:sodium ion transport"/>
    <property type="evidence" value="ECO:0007669"/>
    <property type="project" value="InterPro"/>
</dbReference>
<feature type="transmembrane region" description="Helical" evidence="1">
    <location>
        <begin position="264"/>
        <end position="285"/>
    </location>
</feature>
<feature type="transmembrane region" description="Helical" evidence="1">
    <location>
        <begin position="181"/>
        <end position="203"/>
    </location>
</feature>
<dbReference type="GO" id="GO:0015293">
    <property type="term" value="F:symporter activity"/>
    <property type="evidence" value="ECO:0007669"/>
    <property type="project" value="InterPro"/>
</dbReference>
<feature type="transmembrane region" description="Helical" evidence="1">
    <location>
        <begin position="321"/>
        <end position="345"/>
    </location>
</feature>
<evidence type="ECO:0000313" key="2">
    <source>
        <dbReference type="EMBL" id="EIA17191.1"/>
    </source>
</evidence>
<feature type="transmembrane region" description="Helical" evidence="1">
    <location>
        <begin position="414"/>
        <end position="432"/>
    </location>
</feature>
<comment type="caution">
    <text evidence="2">The sequence shown here is derived from an EMBL/GenBank/DDBJ whole genome shotgun (WGS) entry which is preliminary data.</text>
</comment>
<dbReference type="CDD" id="cd17332">
    <property type="entry name" value="MFS_MelB_like"/>
    <property type="match status" value="1"/>
</dbReference>
<dbReference type="Gene3D" id="1.20.1250.20">
    <property type="entry name" value="MFS general substrate transporter like domains"/>
    <property type="match status" value="2"/>
</dbReference>
<name>A0AAV3FCP3_CLOPF</name>
<feature type="transmembrane region" description="Helical" evidence="1">
    <location>
        <begin position="297"/>
        <end position="315"/>
    </location>
</feature>
<feature type="transmembrane region" description="Helical" evidence="1">
    <location>
        <begin position="374"/>
        <end position="394"/>
    </location>
</feature>
<organism evidence="2 3">
    <name type="scientific">Clostridium perfringens F262</name>
    <dbReference type="NCBI Taxonomy" id="883064"/>
    <lineage>
        <taxon>Bacteria</taxon>
        <taxon>Bacillati</taxon>
        <taxon>Bacillota</taxon>
        <taxon>Clostridia</taxon>
        <taxon>Eubacteriales</taxon>
        <taxon>Clostridiaceae</taxon>
        <taxon>Clostridium</taxon>
    </lineage>
</organism>
<keyword evidence="1" id="KW-0812">Transmembrane</keyword>
<dbReference type="PANTHER" id="PTHR11328">
    <property type="entry name" value="MAJOR FACILITATOR SUPERFAMILY DOMAIN-CONTAINING PROTEIN"/>
    <property type="match status" value="1"/>
</dbReference>
<feature type="transmembrane region" description="Helical" evidence="1">
    <location>
        <begin position="78"/>
        <end position="98"/>
    </location>
</feature>
<dbReference type="SUPFAM" id="SSF103473">
    <property type="entry name" value="MFS general substrate transporter"/>
    <property type="match status" value="1"/>
</dbReference>
<keyword evidence="1" id="KW-1133">Transmembrane helix</keyword>
<dbReference type="Proteomes" id="UP000005358">
    <property type="component" value="Chromosome"/>
</dbReference>
<accession>A0AAV3FCP3</accession>
<evidence type="ECO:0000313" key="3">
    <source>
        <dbReference type="Proteomes" id="UP000005358"/>
    </source>
</evidence>